<dbReference type="GO" id="GO:0004089">
    <property type="term" value="F:carbonate dehydratase activity"/>
    <property type="evidence" value="ECO:0007669"/>
    <property type="project" value="UniProtKB-UniRule"/>
</dbReference>
<dbReference type="InterPro" id="IPR036874">
    <property type="entry name" value="Carbonic_anhydrase_sf"/>
</dbReference>
<feature type="region of interest" description="Disordered" evidence="11">
    <location>
        <begin position="1"/>
        <end position="24"/>
    </location>
</feature>
<proteinExistence type="inferred from homology"/>
<dbReference type="OrthoDB" id="10248475at2759"/>
<dbReference type="PANTHER" id="PTHR11002">
    <property type="entry name" value="CARBONIC ANHYDRASE"/>
    <property type="match status" value="1"/>
</dbReference>
<dbReference type="GO" id="GO:0008270">
    <property type="term" value="F:zinc ion binding"/>
    <property type="evidence" value="ECO:0007669"/>
    <property type="project" value="UniProtKB-UniRule"/>
</dbReference>
<dbReference type="Pfam" id="PF00484">
    <property type="entry name" value="Pro_CA"/>
    <property type="match status" value="1"/>
</dbReference>
<name>A0A9N9AVH0_9GLOM</name>
<keyword evidence="6 10" id="KW-0456">Lyase</keyword>
<reference evidence="12" key="1">
    <citation type="submission" date="2021-06" db="EMBL/GenBank/DDBJ databases">
        <authorList>
            <person name="Kallberg Y."/>
            <person name="Tangrot J."/>
            <person name="Rosling A."/>
        </authorList>
    </citation>
    <scope>NUCLEOTIDE SEQUENCE</scope>
    <source>
        <strain evidence="12">FL130A</strain>
    </source>
</reference>
<keyword evidence="4 9" id="KW-0479">Metal-binding</keyword>
<protein>
    <recommendedName>
        <fullName evidence="3 10">Carbonic anhydrase</fullName>
        <ecNumber evidence="2 10">4.2.1.1</ecNumber>
    </recommendedName>
    <alternativeName>
        <fullName evidence="7 10">Carbonate dehydratase</fullName>
    </alternativeName>
</protein>
<dbReference type="Gene3D" id="3.40.1050.10">
    <property type="entry name" value="Carbonic anhydrase"/>
    <property type="match status" value="1"/>
</dbReference>
<keyword evidence="13" id="KW-1185">Reference proteome</keyword>
<dbReference type="PROSITE" id="PS00705">
    <property type="entry name" value="PROK_CO2_ANHYDRASE_2"/>
    <property type="match status" value="1"/>
</dbReference>
<organism evidence="12 13">
    <name type="scientific">Ambispora leptoticha</name>
    <dbReference type="NCBI Taxonomy" id="144679"/>
    <lineage>
        <taxon>Eukaryota</taxon>
        <taxon>Fungi</taxon>
        <taxon>Fungi incertae sedis</taxon>
        <taxon>Mucoromycota</taxon>
        <taxon>Glomeromycotina</taxon>
        <taxon>Glomeromycetes</taxon>
        <taxon>Archaeosporales</taxon>
        <taxon>Ambisporaceae</taxon>
        <taxon>Ambispora</taxon>
    </lineage>
</organism>
<dbReference type="InterPro" id="IPR015892">
    <property type="entry name" value="Carbonic_anhydrase_CS"/>
</dbReference>
<evidence type="ECO:0000256" key="9">
    <source>
        <dbReference type="PIRSR" id="PIRSR601765-1"/>
    </source>
</evidence>
<dbReference type="PROSITE" id="PS00704">
    <property type="entry name" value="PROK_CO2_ANHYDRASE_1"/>
    <property type="match status" value="1"/>
</dbReference>
<evidence type="ECO:0000256" key="4">
    <source>
        <dbReference type="ARBA" id="ARBA00022723"/>
    </source>
</evidence>
<evidence type="ECO:0000256" key="2">
    <source>
        <dbReference type="ARBA" id="ARBA00012925"/>
    </source>
</evidence>
<feature type="compositionally biased region" description="Basic and acidic residues" evidence="11">
    <location>
        <begin position="1"/>
        <end position="20"/>
    </location>
</feature>
<dbReference type="EC" id="4.2.1.1" evidence="2 10"/>
<comment type="cofactor">
    <cofactor evidence="9">
        <name>Zn(2+)</name>
        <dbReference type="ChEBI" id="CHEBI:29105"/>
    </cofactor>
    <text evidence="9">Binds 1 zinc ion per subunit.</text>
</comment>
<sequence>MSEPNEERPTTRRGKTEYHPNETTATTEIDLLHRANELLKPLPGTFSELGGNLDGLLAKNKAWADLVSKVQPGYFEKTAKEKQKPKILWIGCSDSRVPAEIVVQMNPGEIFVHRNIANQFVHTDLNSLSVLQYAVEHLGIEHVIVCGHYGCGGVEAALSNNQNGIVDHWLLNIKDVYNRNSPQFDTDDKDQKWNRLVKLNVIAQVQSIASTSIVQNAWKANKKLEVHGWVYDLKTGYLEDLECNIRNTSELPHPIYTCIH</sequence>
<dbReference type="Proteomes" id="UP000789508">
    <property type="component" value="Unassembled WGS sequence"/>
</dbReference>
<evidence type="ECO:0000313" key="13">
    <source>
        <dbReference type="Proteomes" id="UP000789508"/>
    </source>
</evidence>
<dbReference type="SUPFAM" id="SSF53056">
    <property type="entry name" value="beta-carbonic anhydrase, cab"/>
    <property type="match status" value="1"/>
</dbReference>
<evidence type="ECO:0000256" key="8">
    <source>
        <dbReference type="ARBA" id="ARBA00048348"/>
    </source>
</evidence>
<evidence type="ECO:0000256" key="1">
    <source>
        <dbReference type="ARBA" id="ARBA00006217"/>
    </source>
</evidence>
<evidence type="ECO:0000256" key="5">
    <source>
        <dbReference type="ARBA" id="ARBA00022833"/>
    </source>
</evidence>
<dbReference type="CDD" id="cd00883">
    <property type="entry name" value="beta_CA_cladeA"/>
    <property type="match status" value="1"/>
</dbReference>
<evidence type="ECO:0000256" key="6">
    <source>
        <dbReference type="ARBA" id="ARBA00023239"/>
    </source>
</evidence>
<feature type="binding site" evidence="9">
    <location>
        <position position="92"/>
    </location>
    <ligand>
        <name>Zn(2+)</name>
        <dbReference type="ChEBI" id="CHEBI:29105"/>
    </ligand>
</feature>
<dbReference type="FunFam" id="3.40.1050.10:FF:000001">
    <property type="entry name" value="Carbonic anhydrase"/>
    <property type="match status" value="1"/>
</dbReference>
<evidence type="ECO:0000313" key="12">
    <source>
        <dbReference type="EMBL" id="CAG8543891.1"/>
    </source>
</evidence>
<evidence type="ECO:0000256" key="11">
    <source>
        <dbReference type="SAM" id="MobiDB-lite"/>
    </source>
</evidence>
<dbReference type="AlphaFoldDB" id="A0A9N9AVH0"/>
<dbReference type="InterPro" id="IPR001765">
    <property type="entry name" value="Carbonic_anhydrase"/>
</dbReference>
<comment type="function">
    <text evidence="10">Reversible hydration of carbon dioxide.</text>
</comment>
<dbReference type="GO" id="GO:0015976">
    <property type="term" value="P:carbon utilization"/>
    <property type="evidence" value="ECO:0007669"/>
    <property type="project" value="InterPro"/>
</dbReference>
<feature type="binding site" evidence="9">
    <location>
        <position position="148"/>
    </location>
    <ligand>
        <name>Zn(2+)</name>
        <dbReference type="ChEBI" id="CHEBI:29105"/>
    </ligand>
</feature>
<accession>A0A9N9AVH0</accession>
<feature type="binding site" evidence="9">
    <location>
        <position position="94"/>
    </location>
    <ligand>
        <name>Zn(2+)</name>
        <dbReference type="ChEBI" id="CHEBI:29105"/>
    </ligand>
</feature>
<evidence type="ECO:0000256" key="7">
    <source>
        <dbReference type="ARBA" id="ARBA00031969"/>
    </source>
</evidence>
<dbReference type="PANTHER" id="PTHR11002:SF76">
    <property type="entry name" value="CARBONIC ANHYDRASE"/>
    <property type="match status" value="1"/>
</dbReference>
<feature type="binding site" evidence="9">
    <location>
        <position position="151"/>
    </location>
    <ligand>
        <name>Zn(2+)</name>
        <dbReference type="ChEBI" id="CHEBI:29105"/>
    </ligand>
</feature>
<evidence type="ECO:0000256" key="3">
    <source>
        <dbReference type="ARBA" id="ARBA00014628"/>
    </source>
</evidence>
<comment type="similarity">
    <text evidence="1 10">Belongs to the beta-class carbonic anhydrase family.</text>
</comment>
<comment type="caution">
    <text evidence="12">The sequence shown here is derived from an EMBL/GenBank/DDBJ whole genome shotgun (WGS) entry which is preliminary data.</text>
</comment>
<dbReference type="SMART" id="SM00947">
    <property type="entry name" value="Pro_CA"/>
    <property type="match status" value="1"/>
</dbReference>
<keyword evidence="5 9" id="KW-0862">Zinc</keyword>
<dbReference type="EMBL" id="CAJVPS010001585">
    <property type="protein sequence ID" value="CAG8543891.1"/>
    <property type="molecule type" value="Genomic_DNA"/>
</dbReference>
<comment type="catalytic activity">
    <reaction evidence="8 10">
        <text>hydrogencarbonate + H(+) = CO2 + H2O</text>
        <dbReference type="Rhea" id="RHEA:10748"/>
        <dbReference type="ChEBI" id="CHEBI:15377"/>
        <dbReference type="ChEBI" id="CHEBI:15378"/>
        <dbReference type="ChEBI" id="CHEBI:16526"/>
        <dbReference type="ChEBI" id="CHEBI:17544"/>
        <dbReference type="EC" id="4.2.1.1"/>
    </reaction>
</comment>
<gene>
    <name evidence="12" type="ORF">ALEPTO_LOCUS5545</name>
</gene>
<evidence type="ECO:0000256" key="10">
    <source>
        <dbReference type="RuleBase" id="RU003956"/>
    </source>
</evidence>